<protein>
    <submittedName>
        <fullName evidence="1">WD40 repeat domain-containing protein</fullName>
    </submittedName>
</protein>
<dbReference type="InterPro" id="IPR036322">
    <property type="entry name" value="WD40_repeat_dom_sf"/>
</dbReference>
<proteinExistence type="predicted"/>
<dbReference type="OrthoDB" id="3504593at2"/>
<dbReference type="SUPFAM" id="SSF50978">
    <property type="entry name" value="WD40 repeat-like"/>
    <property type="match status" value="1"/>
</dbReference>
<dbReference type="AlphaFoldDB" id="A0A4Q1CFT5"/>
<keyword evidence="2" id="KW-1185">Reference proteome</keyword>
<evidence type="ECO:0000313" key="1">
    <source>
        <dbReference type="EMBL" id="RXK58563.1"/>
    </source>
</evidence>
<organism evidence="1 2">
    <name type="scientific">Lacibacter luteus</name>
    <dbReference type="NCBI Taxonomy" id="2508719"/>
    <lineage>
        <taxon>Bacteria</taxon>
        <taxon>Pseudomonadati</taxon>
        <taxon>Bacteroidota</taxon>
        <taxon>Chitinophagia</taxon>
        <taxon>Chitinophagales</taxon>
        <taxon>Chitinophagaceae</taxon>
        <taxon>Lacibacter</taxon>
    </lineage>
</organism>
<dbReference type="Gene3D" id="2.130.10.10">
    <property type="entry name" value="YVTN repeat-like/Quinoprotein amine dehydrogenase"/>
    <property type="match status" value="1"/>
</dbReference>
<gene>
    <name evidence="1" type="ORF">ESA94_18195</name>
</gene>
<dbReference type="EMBL" id="SDHW01000006">
    <property type="protein sequence ID" value="RXK58563.1"/>
    <property type="molecule type" value="Genomic_DNA"/>
</dbReference>
<dbReference type="InterPro" id="IPR015943">
    <property type="entry name" value="WD40/YVTN_repeat-like_dom_sf"/>
</dbReference>
<reference evidence="1 2" key="1">
    <citation type="submission" date="2019-01" db="EMBL/GenBank/DDBJ databases">
        <title>Lacibacter sp. strain TTM-7.</title>
        <authorList>
            <person name="Chen W.-M."/>
        </authorList>
    </citation>
    <scope>NUCLEOTIDE SEQUENCE [LARGE SCALE GENOMIC DNA]</scope>
    <source>
        <strain evidence="1 2">TTM-7</strain>
    </source>
</reference>
<evidence type="ECO:0000313" key="2">
    <source>
        <dbReference type="Proteomes" id="UP000290204"/>
    </source>
</evidence>
<dbReference type="SUPFAM" id="SSF101898">
    <property type="entry name" value="NHL repeat"/>
    <property type="match status" value="1"/>
</dbReference>
<sequence>MAQELSWIDLNYFAVGRWDGSLSIFQFTQSQQQGPLITEAVNTPSAEGVQMITWLSKGIFATSNDEQSVITWFTQSGDWSDLTKLQTLSFDPSLGVANSGTSYTTPDNTALYFIIGHANGFISIWKDAPTCTNLQFLVSVDLRAANPVNPWGIHNIRGVSTIFWDNTYGYIVTGSEDGNLCVVRIPDGQILSTTVYNPQAQRGINSIATLGQNLLVANCAVGQTDKNLWYYWIDSSDWSITLRDARMLQVDPSLPQVFNFDIIWGYYSEGLCWFSTTEEGVLWMGTIQNNQTLDVIGNQTVTAKLGAALAMCLSGDLALAAYDLYEFNTTPGNIKSVNGHPERFEIV</sequence>
<name>A0A4Q1CFT5_9BACT</name>
<accession>A0A4Q1CFT5</accession>
<comment type="caution">
    <text evidence="1">The sequence shown here is derived from an EMBL/GenBank/DDBJ whole genome shotgun (WGS) entry which is preliminary data.</text>
</comment>
<dbReference type="Proteomes" id="UP000290204">
    <property type="component" value="Unassembled WGS sequence"/>
</dbReference>
<dbReference type="RefSeq" id="WP_129132366.1">
    <property type="nucleotide sequence ID" value="NZ_SDHW01000006.1"/>
</dbReference>